<comment type="caution">
    <text evidence="8">The sequence shown here is derived from an EMBL/GenBank/DDBJ whole genome shotgun (WGS) entry which is preliminary data.</text>
</comment>
<protein>
    <recommendedName>
        <fullName evidence="2">site-specific DNA-methyltransferase (adenine-specific)</fullName>
        <ecNumber evidence="2">2.1.1.72</ecNumber>
    </recommendedName>
</protein>
<gene>
    <name evidence="8" type="ORF">AXE65_01800</name>
</gene>
<proteinExistence type="inferred from homology"/>
<comment type="similarity">
    <text evidence="1">Belongs to the N(4)/N(6)-methyltransferase family.</text>
</comment>
<dbReference type="GO" id="GO:0008170">
    <property type="term" value="F:N-methyltransferase activity"/>
    <property type="evidence" value="ECO:0007669"/>
    <property type="project" value="InterPro"/>
</dbReference>
<organism evidence="8 9">
    <name type="scientific">Ventosimonas gracilis</name>
    <dbReference type="NCBI Taxonomy" id="1680762"/>
    <lineage>
        <taxon>Bacteria</taxon>
        <taxon>Pseudomonadati</taxon>
        <taxon>Pseudomonadota</taxon>
        <taxon>Gammaproteobacteria</taxon>
        <taxon>Pseudomonadales</taxon>
        <taxon>Ventosimonadaceae</taxon>
        <taxon>Ventosimonas</taxon>
    </lineage>
</organism>
<dbReference type="GO" id="GO:0005737">
    <property type="term" value="C:cytoplasm"/>
    <property type="evidence" value="ECO:0007669"/>
    <property type="project" value="TreeGrafter"/>
</dbReference>
<dbReference type="AlphaFoldDB" id="A0A139SUX9"/>
<dbReference type="GO" id="GO:0009007">
    <property type="term" value="F:site-specific DNA-methyltransferase (adenine-specific) activity"/>
    <property type="evidence" value="ECO:0007669"/>
    <property type="project" value="UniProtKB-EC"/>
</dbReference>
<feature type="domain" description="DNA methylase N-4/N-6" evidence="7">
    <location>
        <begin position="77"/>
        <end position="363"/>
    </location>
</feature>
<dbReference type="PANTHER" id="PTHR13370">
    <property type="entry name" value="RNA METHYLASE-RELATED"/>
    <property type="match status" value="1"/>
</dbReference>
<keyword evidence="8" id="KW-0378">Hydrolase</keyword>
<dbReference type="GO" id="GO:0004519">
    <property type="term" value="F:endonuclease activity"/>
    <property type="evidence" value="ECO:0007669"/>
    <property type="project" value="UniProtKB-KW"/>
</dbReference>
<dbReference type="OrthoDB" id="9816043at2"/>
<dbReference type="InterPro" id="IPR029063">
    <property type="entry name" value="SAM-dependent_MTases_sf"/>
</dbReference>
<evidence type="ECO:0000256" key="6">
    <source>
        <dbReference type="ARBA" id="ARBA00047942"/>
    </source>
</evidence>
<accession>A0A139SUX9</accession>
<keyword evidence="9" id="KW-1185">Reference proteome</keyword>
<evidence type="ECO:0000256" key="4">
    <source>
        <dbReference type="ARBA" id="ARBA00022679"/>
    </source>
</evidence>
<dbReference type="SUPFAM" id="SSF53335">
    <property type="entry name" value="S-adenosyl-L-methionine-dependent methyltransferases"/>
    <property type="match status" value="1"/>
</dbReference>
<dbReference type="InterPro" id="IPR002295">
    <property type="entry name" value="N4/N6-MTase_EcoPI_Mod-like"/>
</dbReference>
<evidence type="ECO:0000256" key="1">
    <source>
        <dbReference type="ARBA" id="ARBA00006594"/>
    </source>
</evidence>
<keyword evidence="3" id="KW-0489">Methyltransferase</keyword>
<evidence type="ECO:0000313" key="8">
    <source>
        <dbReference type="EMBL" id="KXU38324.1"/>
    </source>
</evidence>
<comment type="catalytic activity">
    <reaction evidence="6">
        <text>a 2'-deoxyadenosine in DNA + S-adenosyl-L-methionine = an N(6)-methyl-2'-deoxyadenosine in DNA + S-adenosyl-L-homocysteine + H(+)</text>
        <dbReference type="Rhea" id="RHEA:15197"/>
        <dbReference type="Rhea" id="RHEA-COMP:12418"/>
        <dbReference type="Rhea" id="RHEA-COMP:12419"/>
        <dbReference type="ChEBI" id="CHEBI:15378"/>
        <dbReference type="ChEBI" id="CHEBI:57856"/>
        <dbReference type="ChEBI" id="CHEBI:59789"/>
        <dbReference type="ChEBI" id="CHEBI:90615"/>
        <dbReference type="ChEBI" id="CHEBI:90616"/>
        <dbReference type="EC" id="2.1.1.72"/>
    </reaction>
</comment>
<dbReference type="GO" id="GO:0003677">
    <property type="term" value="F:DNA binding"/>
    <property type="evidence" value="ECO:0007669"/>
    <property type="project" value="InterPro"/>
</dbReference>
<reference evidence="8 9" key="1">
    <citation type="submission" date="2016-02" db="EMBL/GenBank/DDBJ databases">
        <authorList>
            <person name="Wen L."/>
            <person name="He K."/>
            <person name="Yang H."/>
        </authorList>
    </citation>
    <scope>NUCLEOTIDE SEQUENCE [LARGE SCALE GENOMIC DNA]</scope>
    <source>
        <strain evidence="8 9">CV58</strain>
    </source>
</reference>
<keyword evidence="8" id="KW-0540">Nuclease</keyword>
<keyword evidence="4" id="KW-0808">Transferase</keyword>
<evidence type="ECO:0000256" key="5">
    <source>
        <dbReference type="ARBA" id="ARBA00022691"/>
    </source>
</evidence>
<sequence>MAVPVPAKGKRPSNVAKTAAFRLDYPGKKTAEEILNTPAGSYVPDMTFSSGKNRLYHADNLRVLAALAQDESIAGKIRLAYIDPPFATAAAFESRKQAHAYDDYLTGSEFVEALRERLIFIHHLLADDGSFYLHLDERMIFHLRLILDEIFGESNFRNCITRKKCNPKNYTRKTYGNIADYILFYTKTSNYVWNRPIEQWDEARALKEYPYIDSDGRRYKKVPVHAPGVRNGETGKAWRGKLPPPGKHWQYLPETLDAMDASGEIFWSSTGNPRRKIYLENSKGIPVQDIWMDVRDAHNQNIRITGYPTEKNPALLARIIEASSNPGDIVMDCYCGSGTTLAVASETGRRWIGVDNSKEAIKTTLSRFKSGTERMGDFVNNKRQSELPLHNSISDFVLYTPEDCHFENSVPKEEYEMA</sequence>
<dbReference type="EMBL" id="LSZO01000144">
    <property type="protein sequence ID" value="KXU38324.1"/>
    <property type="molecule type" value="Genomic_DNA"/>
</dbReference>
<keyword evidence="8" id="KW-0255">Endonuclease</keyword>
<dbReference type="Gene3D" id="3.40.50.150">
    <property type="entry name" value="Vaccinia Virus protein VP39"/>
    <property type="match status" value="1"/>
</dbReference>
<dbReference type="InterPro" id="IPR002941">
    <property type="entry name" value="DNA_methylase_N4/N6"/>
</dbReference>
<dbReference type="Pfam" id="PF01555">
    <property type="entry name" value="N6_N4_Mtase"/>
    <property type="match status" value="1"/>
</dbReference>
<keyword evidence="5" id="KW-0949">S-adenosyl-L-methionine</keyword>
<evidence type="ECO:0000259" key="7">
    <source>
        <dbReference type="Pfam" id="PF01555"/>
    </source>
</evidence>
<name>A0A139SUX9_9GAMM</name>
<dbReference type="RefSeq" id="WP_068389729.1">
    <property type="nucleotide sequence ID" value="NZ_LSZO01000144.1"/>
</dbReference>
<evidence type="ECO:0000256" key="3">
    <source>
        <dbReference type="ARBA" id="ARBA00022603"/>
    </source>
</evidence>
<evidence type="ECO:0000256" key="2">
    <source>
        <dbReference type="ARBA" id="ARBA00011900"/>
    </source>
</evidence>
<dbReference type="PANTHER" id="PTHR13370:SF3">
    <property type="entry name" value="TRNA (GUANINE(10)-N2)-METHYLTRANSFERASE HOMOLOG"/>
    <property type="match status" value="1"/>
</dbReference>
<dbReference type="EC" id="2.1.1.72" evidence="2"/>
<dbReference type="PRINTS" id="PR00506">
    <property type="entry name" value="D21N6MTFRASE"/>
</dbReference>
<dbReference type="GO" id="GO:0032259">
    <property type="term" value="P:methylation"/>
    <property type="evidence" value="ECO:0007669"/>
    <property type="project" value="UniProtKB-KW"/>
</dbReference>
<dbReference type="Proteomes" id="UP000072660">
    <property type="component" value="Unassembled WGS sequence"/>
</dbReference>
<evidence type="ECO:0000313" key="9">
    <source>
        <dbReference type="Proteomes" id="UP000072660"/>
    </source>
</evidence>